<dbReference type="RefSeq" id="WP_113849146.1">
    <property type="nucleotide sequence ID" value="NZ_CP050485.1"/>
</dbReference>
<evidence type="ECO:0000313" key="9">
    <source>
        <dbReference type="Proteomes" id="UP000516696"/>
    </source>
</evidence>
<keyword evidence="5" id="KW-0804">Transcription</keyword>
<dbReference type="InterPro" id="IPR036388">
    <property type="entry name" value="WH-like_DNA-bd_sf"/>
</dbReference>
<dbReference type="InterPro" id="IPR001034">
    <property type="entry name" value="DeoR_HTH"/>
</dbReference>
<dbReference type="InterPro" id="IPR018356">
    <property type="entry name" value="Tscrpt_reg_HTH_DeoR_CS"/>
</dbReference>
<accession>A0AAE7MSA4</accession>
<dbReference type="GO" id="GO:0003700">
    <property type="term" value="F:DNA-binding transcription factor activity"/>
    <property type="evidence" value="ECO:0007669"/>
    <property type="project" value="InterPro"/>
</dbReference>
<dbReference type="InterPro" id="IPR014036">
    <property type="entry name" value="DeoR-like_C"/>
</dbReference>
<dbReference type="PANTHER" id="PTHR30363">
    <property type="entry name" value="HTH-TYPE TRANSCRIPTIONAL REGULATOR SRLR-RELATED"/>
    <property type="match status" value="1"/>
</dbReference>
<name>A0AAE7MSA4_ENTGA</name>
<keyword evidence="3" id="KW-0805">Transcription regulation</keyword>
<dbReference type="PROSITE" id="PS00894">
    <property type="entry name" value="HTH_DEOR_1"/>
    <property type="match status" value="1"/>
</dbReference>
<dbReference type="Pfam" id="PF08220">
    <property type="entry name" value="HTH_DeoR"/>
    <property type="match status" value="1"/>
</dbReference>
<evidence type="ECO:0000256" key="1">
    <source>
        <dbReference type="ARBA" id="ARBA00021390"/>
    </source>
</evidence>
<evidence type="ECO:0000313" key="8">
    <source>
        <dbReference type="EMBL" id="QOG28612.1"/>
    </source>
</evidence>
<sequence>MLKKERQEKILALVNDHDYLSITEIAKELAVSDMTIRRDITELAEKSLLVKIYGGAQKLEKIEYELSTQEKIDTNVAEKKFIGKVMNSIISDYDTIYIGAGTTMLHALPELKKANLFVITNSLLAFNYLIYNTDYRVLLTGGEFSRTTEEFYGEIAEKSFDNLNIDIAFAATNGIFDNNITTANLVEGSIQRVAFKHSRKKCIVADSSKFNRSDVYTFYSLSDVDYLITDNQLSETTFDYYRSFTKIIKEEVK</sequence>
<dbReference type="PRINTS" id="PR00037">
    <property type="entry name" value="HTHLACR"/>
</dbReference>
<evidence type="ECO:0000256" key="2">
    <source>
        <dbReference type="ARBA" id="ARBA00022491"/>
    </source>
</evidence>
<organism evidence="8 9">
    <name type="scientific">Enterococcus gallinarum</name>
    <dbReference type="NCBI Taxonomy" id="1353"/>
    <lineage>
        <taxon>Bacteria</taxon>
        <taxon>Bacillati</taxon>
        <taxon>Bacillota</taxon>
        <taxon>Bacilli</taxon>
        <taxon>Lactobacillales</taxon>
        <taxon>Enterococcaceae</taxon>
        <taxon>Enterococcus</taxon>
    </lineage>
</organism>
<evidence type="ECO:0000256" key="4">
    <source>
        <dbReference type="ARBA" id="ARBA00023125"/>
    </source>
</evidence>
<dbReference type="InterPro" id="IPR050313">
    <property type="entry name" value="Carb_Metab_HTH_regulators"/>
</dbReference>
<dbReference type="GO" id="GO:0003677">
    <property type="term" value="F:DNA binding"/>
    <property type="evidence" value="ECO:0007669"/>
    <property type="project" value="UniProtKB-KW"/>
</dbReference>
<dbReference type="EMBL" id="CP050485">
    <property type="protein sequence ID" value="QOG28612.1"/>
    <property type="molecule type" value="Genomic_DNA"/>
</dbReference>
<dbReference type="Gene3D" id="1.10.10.10">
    <property type="entry name" value="Winged helix-like DNA-binding domain superfamily/Winged helix DNA-binding domain"/>
    <property type="match status" value="1"/>
</dbReference>
<dbReference type="InterPro" id="IPR036390">
    <property type="entry name" value="WH_DNA-bd_sf"/>
</dbReference>
<protein>
    <recommendedName>
        <fullName evidence="1">Lactose phosphotransferase system repressor</fullName>
    </recommendedName>
</protein>
<dbReference type="Gene3D" id="3.40.50.1360">
    <property type="match status" value="1"/>
</dbReference>
<dbReference type="Proteomes" id="UP000516696">
    <property type="component" value="Chromosome"/>
</dbReference>
<keyword evidence="4" id="KW-0238">DNA-binding</keyword>
<reference evidence="8 9" key="1">
    <citation type="submission" date="2020-03" db="EMBL/GenBank/DDBJ databases">
        <title>Characterization of ganglioside-mimicking enterococci.</title>
        <authorList>
            <person name="Patry R.T."/>
            <person name="Nothaft H."/>
            <person name="Bridger R."/>
            <person name="Shajahan A."/>
            <person name="Huynh S."/>
            <person name="Sanchez S."/>
            <person name="Azadi P."/>
            <person name="Cooper K."/>
            <person name="Miller W.G."/>
            <person name="Parker C.T."/>
            <person name="Wells L."/>
            <person name="Szymanski C.M."/>
        </authorList>
    </citation>
    <scope>NUCLEOTIDE SEQUENCE [LARGE SCALE GENOMIC DNA]</scope>
    <source>
        <strain evidence="8 9">EGM181</strain>
    </source>
</reference>
<keyword evidence="2" id="KW-0678">Repressor</keyword>
<gene>
    <name evidence="8" type="ORF">EGM181_15750</name>
</gene>
<feature type="domain" description="HTH deoR-type" evidence="7">
    <location>
        <begin position="3"/>
        <end position="58"/>
    </location>
</feature>
<evidence type="ECO:0000256" key="6">
    <source>
        <dbReference type="ARBA" id="ARBA00024937"/>
    </source>
</evidence>
<proteinExistence type="predicted"/>
<dbReference type="SMART" id="SM01134">
    <property type="entry name" value="DeoRC"/>
    <property type="match status" value="1"/>
</dbReference>
<dbReference type="SUPFAM" id="SSF100950">
    <property type="entry name" value="NagB/RpiA/CoA transferase-like"/>
    <property type="match status" value="1"/>
</dbReference>
<dbReference type="SMART" id="SM00420">
    <property type="entry name" value="HTH_DEOR"/>
    <property type="match status" value="1"/>
</dbReference>
<dbReference type="SUPFAM" id="SSF46785">
    <property type="entry name" value="Winged helix' DNA-binding domain"/>
    <property type="match status" value="1"/>
</dbReference>
<comment type="function">
    <text evidence="6">Repressor of the lactose catabolism operon. Galactose-6-phosphate is the inducer.</text>
</comment>
<dbReference type="PANTHER" id="PTHR30363:SF4">
    <property type="entry name" value="GLYCEROL-3-PHOSPHATE REGULON REPRESSOR"/>
    <property type="match status" value="1"/>
</dbReference>
<dbReference type="AlphaFoldDB" id="A0AAE7MSA4"/>
<dbReference type="PROSITE" id="PS51000">
    <property type="entry name" value="HTH_DEOR_2"/>
    <property type="match status" value="1"/>
</dbReference>
<evidence type="ECO:0000256" key="3">
    <source>
        <dbReference type="ARBA" id="ARBA00023015"/>
    </source>
</evidence>
<evidence type="ECO:0000256" key="5">
    <source>
        <dbReference type="ARBA" id="ARBA00023163"/>
    </source>
</evidence>
<dbReference type="Pfam" id="PF00455">
    <property type="entry name" value="DeoRC"/>
    <property type="match status" value="1"/>
</dbReference>
<evidence type="ECO:0000259" key="7">
    <source>
        <dbReference type="PROSITE" id="PS51000"/>
    </source>
</evidence>
<dbReference type="InterPro" id="IPR037171">
    <property type="entry name" value="NagB/RpiA_transferase-like"/>
</dbReference>